<accession>A0A5S9R047</accession>
<dbReference type="OrthoDB" id="9775513at2"/>
<dbReference type="Gene3D" id="2.40.50.100">
    <property type="match status" value="1"/>
</dbReference>
<evidence type="ECO:0000259" key="11">
    <source>
        <dbReference type="Pfam" id="PF26002"/>
    </source>
</evidence>
<evidence type="ECO:0000256" key="8">
    <source>
        <dbReference type="ARBA" id="ARBA00023136"/>
    </source>
</evidence>
<dbReference type="InterPro" id="IPR010129">
    <property type="entry name" value="T1SS_HlyD"/>
</dbReference>
<dbReference type="PRINTS" id="PR01490">
    <property type="entry name" value="RTXTOXIND"/>
</dbReference>
<dbReference type="AlphaFoldDB" id="A0A5S9R047"/>
<evidence type="ECO:0000259" key="10">
    <source>
        <dbReference type="Pfam" id="PF25994"/>
    </source>
</evidence>
<name>A0A5S9R047_9GAMM</name>
<keyword evidence="6 9" id="KW-0812">Transmembrane</keyword>
<evidence type="ECO:0000256" key="7">
    <source>
        <dbReference type="ARBA" id="ARBA00022989"/>
    </source>
</evidence>
<comment type="similarity">
    <text evidence="2 9">Belongs to the membrane fusion protein (MFP) (TC 8.A.1) family.</text>
</comment>
<sequence>MFDGLLRHLKIMKESWSQVSEDHRKNEKHIHEEFLPAALEIVEKPASRGGRYLMWVLIVLFIIAVIWAIFGKTDIVAIAQGKLIPKGYVKTVQTSEGGVITRIHVRNGDRVKKGDLLVELDTTDADTNKKQASDRLIAAELDLAHWKGLLAYIDTNKPEFKPPKDSPEEKIATERELIAGQIAEHEAKVDTLLKQRLEKDAEVEVAESRLAQTREILPILKKKLTAYDELREKGISAEVQYLDIKRQYIEQAQLLGIEKKNIARAKAAIKSIDSDIVTTKAEFRAKILNNISKQENQVVLRRGDLIKAKQQDKEHKVAAPVAGTVQQSKLTTLGGVVKPAEPLMIIVPDDVELIFEGKILNRDIGYVNQGDKVQVKLEAFPYTKFGVINGQIARLSSDAVADKKLGLVYNTLVKIEAQAVNVGAKSVNLTPGMQGSAEIKTGDRRLIEFFLSPLLKLKGETFKER</sequence>
<evidence type="ECO:0000256" key="9">
    <source>
        <dbReference type="RuleBase" id="RU365093"/>
    </source>
</evidence>
<dbReference type="PANTHER" id="PTHR30386:SF27">
    <property type="entry name" value="MEMBRANE FUSION PROTEIN (MFP) FAMILY PROTEIN"/>
    <property type="match status" value="1"/>
</dbReference>
<evidence type="ECO:0000256" key="5">
    <source>
        <dbReference type="ARBA" id="ARBA00022519"/>
    </source>
</evidence>
<comment type="subcellular location">
    <subcellularLocation>
        <location evidence="1 9">Cell inner membrane</location>
        <topology evidence="1 9">Single-pass membrane protein</topology>
    </subcellularLocation>
</comment>
<proteinExistence type="inferred from homology"/>
<keyword evidence="8 9" id="KW-0472">Membrane</keyword>
<feature type="domain" description="AprE-like long alpha-helical hairpin" evidence="10">
    <location>
        <begin position="168"/>
        <end position="298"/>
    </location>
</feature>
<dbReference type="Pfam" id="PF26002">
    <property type="entry name" value="Beta-barrel_AprE"/>
    <property type="match status" value="1"/>
</dbReference>
<evidence type="ECO:0000256" key="2">
    <source>
        <dbReference type="ARBA" id="ARBA00009477"/>
    </source>
</evidence>
<dbReference type="Proteomes" id="UP000441399">
    <property type="component" value="Unassembled WGS sequence"/>
</dbReference>
<keyword evidence="5 9" id="KW-0997">Cell inner membrane</keyword>
<reference evidence="12 13" key="1">
    <citation type="submission" date="2019-11" db="EMBL/GenBank/DDBJ databases">
        <authorList>
            <person name="Holert J."/>
        </authorList>
    </citation>
    <scope>NUCLEOTIDE SEQUENCE [LARGE SCALE GENOMIC DNA]</scope>
    <source>
        <strain evidence="12">SB11_3</strain>
    </source>
</reference>
<keyword evidence="7 9" id="KW-1133">Transmembrane helix</keyword>
<dbReference type="Pfam" id="PF25994">
    <property type="entry name" value="HH_AprE"/>
    <property type="match status" value="1"/>
</dbReference>
<evidence type="ECO:0000256" key="1">
    <source>
        <dbReference type="ARBA" id="ARBA00004377"/>
    </source>
</evidence>
<dbReference type="NCBIfam" id="TIGR01843">
    <property type="entry name" value="type_I_hlyD"/>
    <property type="match status" value="1"/>
</dbReference>
<protein>
    <recommendedName>
        <fullName evidence="9">Membrane fusion protein (MFP) family protein</fullName>
    </recommendedName>
</protein>
<gene>
    <name evidence="12" type="primary">hlyD</name>
    <name evidence="12" type="ORF">OPDIPICF_03308</name>
</gene>
<dbReference type="PROSITE" id="PS00543">
    <property type="entry name" value="HLYD_FAMILY"/>
    <property type="match status" value="1"/>
</dbReference>
<dbReference type="InterPro" id="IPR006144">
    <property type="entry name" value="Secretion_HlyD_CS"/>
</dbReference>
<dbReference type="Gene3D" id="2.40.30.170">
    <property type="match status" value="1"/>
</dbReference>
<keyword evidence="4 9" id="KW-1003">Cell membrane</keyword>
<organism evidence="12 13">
    <name type="scientific">BD1-7 clade bacterium</name>
    <dbReference type="NCBI Taxonomy" id="2029982"/>
    <lineage>
        <taxon>Bacteria</taxon>
        <taxon>Pseudomonadati</taxon>
        <taxon>Pseudomonadota</taxon>
        <taxon>Gammaproteobacteria</taxon>
        <taxon>Cellvibrionales</taxon>
        <taxon>Spongiibacteraceae</taxon>
        <taxon>BD1-7 clade</taxon>
    </lineage>
</organism>
<dbReference type="InterPro" id="IPR058781">
    <property type="entry name" value="HH_AprE-like"/>
</dbReference>
<evidence type="ECO:0000256" key="3">
    <source>
        <dbReference type="ARBA" id="ARBA00022448"/>
    </source>
</evidence>
<dbReference type="InterPro" id="IPR050739">
    <property type="entry name" value="MFP"/>
</dbReference>
<dbReference type="GO" id="GO:0009306">
    <property type="term" value="P:protein secretion"/>
    <property type="evidence" value="ECO:0007669"/>
    <property type="project" value="InterPro"/>
</dbReference>
<dbReference type="GO" id="GO:0005886">
    <property type="term" value="C:plasma membrane"/>
    <property type="evidence" value="ECO:0007669"/>
    <property type="project" value="UniProtKB-SubCell"/>
</dbReference>
<dbReference type="PANTHER" id="PTHR30386">
    <property type="entry name" value="MEMBRANE FUSION SUBUNIT OF EMRAB-TOLC MULTIDRUG EFFLUX PUMP"/>
    <property type="match status" value="1"/>
</dbReference>
<dbReference type="EMBL" id="CACSIO010000061">
    <property type="protein sequence ID" value="CAA0125004.1"/>
    <property type="molecule type" value="Genomic_DNA"/>
</dbReference>
<keyword evidence="3 9" id="KW-0813">Transport</keyword>
<feature type="transmembrane region" description="Helical" evidence="9">
    <location>
        <begin position="52"/>
        <end position="70"/>
    </location>
</feature>
<evidence type="ECO:0000256" key="6">
    <source>
        <dbReference type="ARBA" id="ARBA00022692"/>
    </source>
</evidence>
<feature type="domain" description="AprE-like beta-barrel" evidence="11">
    <location>
        <begin position="353"/>
        <end position="442"/>
    </location>
</feature>
<evidence type="ECO:0000313" key="12">
    <source>
        <dbReference type="EMBL" id="CAA0125004.1"/>
    </source>
</evidence>
<keyword evidence="13" id="KW-1185">Reference proteome</keyword>
<dbReference type="InterPro" id="IPR058982">
    <property type="entry name" value="Beta-barrel_AprE"/>
</dbReference>
<evidence type="ECO:0000313" key="13">
    <source>
        <dbReference type="Proteomes" id="UP000441399"/>
    </source>
</evidence>
<evidence type="ECO:0000256" key="4">
    <source>
        <dbReference type="ARBA" id="ARBA00022475"/>
    </source>
</evidence>